<dbReference type="Proteomes" id="UP000828251">
    <property type="component" value="Unassembled WGS sequence"/>
</dbReference>
<evidence type="ECO:0000313" key="2">
    <source>
        <dbReference type="Proteomes" id="UP000828251"/>
    </source>
</evidence>
<sequence>MAKFLVGLNRDIANIVKLQYYVKVMDMVHMAIKVERQLMQKGNQPNLSYLFYQQVESRD</sequence>
<dbReference type="AlphaFoldDB" id="A0A9D3VGP4"/>
<reference evidence="1 2" key="1">
    <citation type="journal article" date="2021" name="Plant Biotechnol. J.">
        <title>Multi-omics assisted identification of the key and species-specific regulatory components of drought-tolerant mechanisms in Gossypium stocksii.</title>
        <authorList>
            <person name="Yu D."/>
            <person name="Ke L."/>
            <person name="Zhang D."/>
            <person name="Wu Y."/>
            <person name="Sun Y."/>
            <person name="Mei J."/>
            <person name="Sun J."/>
            <person name="Sun Y."/>
        </authorList>
    </citation>
    <scope>NUCLEOTIDE SEQUENCE [LARGE SCALE GENOMIC DNA]</scope>
    <source>
        <strain evidence="2">cv. E1</strain>
        <tissue evidence="1">Leaf</tissue>
    </source>
</reference>
<proteinExistence type="predicted"/>
<dbReference type="EMBL" id="JAIQCV010000007">
    <property type="protein sequence ID" value="KAH1082800.1"/>
    <property type="molecule type" value="Genomic_DNA"/>
</dbReference>
<dbReference type="OrthoDB" id="1002163at2759"/>
<evidence type="ECO:0000313" key="1">
    <source>
        <dbReference type="EMBL" id="KAH1082800.1"/>
    </source>
</evidence>
<organism evidence="1 2">
    <name type="scientific">Gossypium stocksii</name>
    <dbReference type="NCBI Taxonomy" id="47602"/>
    <lineage>
        <taxon>Eukaryota</taxon>
        <taxon>Viridiplantae</taxon>
        <taxon>Streptophyta</taxon>
        <taxon>Embryophyta</taxon>
        <taxon>Tracheophyta</taxon>
        <taxon>Spermatophyta</taxon>
        <taxon>Magnoliopsida</taxon>
        <taxon>eudicotyledons</taxon>
        <taxon>Gunneridae</taxon>
        <taxon>Pentapetalae</taxon>
        <taxon>rosids</taxon>
        <taxon>malvids</taxon>
        <taxon>Malvales</taxon>
        <taxon>Malvaceae</taxon>
        <taxon>Malvoideae</taxon>
        <taxon>Gossypium</taxon>
    </lineage>
</organism>
<gene>
    <name evidence="1" type="ORF">J1N35_022561</name>
</gene>
<keyword evidence="2" id="KW-1185">Reference proteome</keyword>
<accession>A0A9D3VGP4</accession>
<protein>
    <submittedName>
        <fullName evidence="1">Uncharacterized protein</fullName>
    </submittedName>
</protein>
<comment type="caution">
    <text evidence="1">The sequence shown here is derived from an EMBL/GenBank/DDBJ whole genome shotgun (WGS) entry which is preliminary data.</text>
</comment>
<name>A0A9D3VGP4_9ROSI</name>